<evidence type="ECO:0000313" key="3">
    <source>
        <dbReference type="Proteomes" id="UP000481858"/>
    </source>
</evidence>
<dbReference type="EMBL" id="WUBL01000003">
    <property type="protein sequence ID" value="KAF2972946.1"/>
    <property type="molecule type" value="Genomic_DNA"/>
</dbReference>
<proteinExistence type="predicted"/>
<dbReference type="Proteomes" id="UP000481858">
    <property type="component" value="Unassembled WGS sequence"/>
</dbReference>
<feature type="compositionally biased region" description="Polar residues" evidence="1">
    <location>
        <begin position="37"/>
        <end position="58"/>
    </location>
</feature>
<dbReference type="AlphaFoldDB" id="A0A7C8IUY5"/>
<dbReference type="InParanoid" id="A0A7C8IUY5"/>
<organism evidence="2 3">
    <name type="scientific">Xylaria multiplex</name>
    <dbReference type="NCBI Taxonomy" id="323545"/>
    <lineage>
        <taxon>Eukaryota</taxon>
        <taxon>Fungi</taxon>
        <taxon>Dikarya</taxon>
        <taxon>Ascomycota</taxon>
        <taxon>Pezizomycotina</taxon>
        <taxon>Sordariomycetes</taxon>
        <taxon>Xylariomycetidae</taxon>
        <taxon>Xylariales</taxon>
        <taxon>Xylariaceae</taxon>
        <taxon>Xylaria</taxon>
    </lineage>
</organism>
<gene>
    <name evidence="2" type="ORF">GQX73_g604</name>
</gene>
<dbReference type="OrthoDB" id="10450376at2759"/>
<name>A0A7C8IUY5_9PEZI</name>
<feature type="region of interest" description="Disordered" evidence="1">
    <location>
        <begin position="1"/>
        <end position="85"/>
    </location>
</feature>
<protein>
    <submittedName>
        <fullName evidence="2">Uncharacterized protein</fullName>
    </submittedName>
</protein>
<reference evidence="2 3" key="1">
    <citation type="submission" date="2019-12" db="EMBL/GenBank/DDBJ databases">
        <title>Draft genome sequence of the ascomycete Xylaria multiplex DSM 110363.</title>
        <authorList>
            <person name="Buettner E."/>
            <person name="Kellner H."/>
        </authorList>
    </citation>
    <scope>NUCLEOTIDE SEQUENCE [LARGE SCALE GENOMIC DNA]</scope>
    <source>
        <strain evidence="2 3">DSM 110363</strain>
    </source>
</reference>
<evidence type="ECO:0000313" key="2">
    <source>
        <dbReference type="EMBL" id="KAF2972946.1"/>
    </source>
</evidence>
<evidence type="ECO:0000256" key="1">
    <source>
        <dbReference type="SAM" id="MobiDB-lite"/>
    </source>
</evidence>
<comment type="caution">
    <text evidence="2">The sequence shown here is derived from an EMBL/GenBank/DDBJ whole genome shotgun (WGS) entry which is preliminary data.</text>
</comment>
<accession>A0A7C8IUY5</accession>
<keyword evidence="3" id="KW-1185">Reference proteome</keyword>
<sequence length="255" mass="29551">MADHTSSSSKPEREDMAQLPSEATDKPNPQELEQDETPNQTPSQQPQAESLHIENQNGEPFEEINAHPNEPWLEDHRSHSYPEFLPATGNQAGSYADGYTGNQTGYTCAGRYTTFDSDDQTWYDADYQTWYDAGYQTGYNTGYRAGRYNGPQAAHMLYKDFATYRDEMNRAYWRIGTDSMDFRRKLRSSLTTNSANMCPDFLEYITTLDGNPSARMNRESHDSSKRFEDDDSWLQTSTYPYAVPRRMPYYYYPEY</sequence>